<dbReference type="EMBL" id="GBRH01246340">
    <property type="protein sequence ID" value="JAD51555.1"/>
    <property type="molecule type" value="Transcribed_RNA"/>
</dbReference>
<reference evidence="1" key="1">
    <citation type="submission" date="2014-09" db="EMBL/GenBank/DDBJ databases">
        <authorList>
            <person name="Magalhaes I.L.F."/>
            <person name="Oliveira U."/>
            <person name="Santos F.R."/>
            <person name="Vidigal T.H.D.A."/>
            <person name="Brescovit A.D."/>
            <person name="Santos A.J."/>
        </authorList>
    </citation>
    <scope>NUCLEOTIDE SEQUENCE</scope>
    <source>
        <tissue evidence="1">Shoot tissue taken approximately 20 cm above the soil surface</tissue>
    </source>
</reference>
<dbReference type="AlphaFoldDB" id="A0A0A9ARN2"/>
<evidence type="ECO:0000313" key="1">
    <source>
        <dbReference type="EMBL" id="JAD51555.1"/>
    </source>
</evidence>
<sequence>MLRTAPELSTSGLDMLPGLRDTLSCPDSNLALVRWCCGLERQHRVRHMDRLREDYLATQRM</sequence>
<name>A0A0A9ARN2_ARUDO</name>
<reference evidence="1" key="2">
    <citation type="journal article" date="2015" name="Data Brief">
        <title>Shoot transcriptome of the giant reed, Arundo donax.</title>
        <authorList>
            <person name="Barrero R.A."/>
            <person name="Guerrero F.D."/>
            <person name="Moolhuijzen P."/>
            <person name="Goolsby J.A."/>
            <person name="Tidwell J."/>
            <person name="Bellgard S.E."/>
            <person name="Bellgard M.I."/>
        </authorList>
    </citation>
    <scope>NUCLEOTIDE SEQUENCE</scope>
    <source>
        <tissue evidence="1">Shoot tissue taken approximately 20 cm above the soil surface</tissue>
    </source>
</reference>
<organism evidence="1">
    <name type="scientific">Arundo donax</name>
    <name type="common">Giant reed</name>
    <name type="synonym">Donax arundinaceus</name>
    <dbReference type="NCBI Taxonomy" id="35708"/>
    <lineage>
        <taxon>Eukaryota</taxon>
        <taxon>Viridiplantae</taxon>
        <taxon>Streptophyta</taxon>
        <taxon>Embryophyta</taxon>
        <taxon>Tracheophyta</taxon>
        <taxon>Spermatophyta</taxon>
        <taxon>Magnoliopsida</taxon>
        <taxon>Liliopsida</taxon>
        <taxon>Poales</taxon>
        <taxon>Poaceae</taxon>
        <taxon>PACMAD clade</taxon>
        <taxon>Arundinoideae</taxon>
        <taxon>Arundineae</taxon>
        <taxon>Arundo</taxon>
    </lineage>
</organism>
<protein>
    <submittedName>
        <fullName evidence="1">Uncharacterized protein</fullName>
    </submittedName>
</protein>
<accession>A0A0A9ARN2</accession>
<proteinExistence type="predicted"/>